<proteinExistence type="predicted"/>
<dbReference type="AlphaFoldDB" id="C4FAE5"/>
<gene>
    <name evidence="1" type="ORF">COLINT_03037</name>
</gene>
<protein>
    <submittedName>
        <fullName evidence="1">Uncharacterized protein</fullName>
    </submittedName>
</protein>
<evidence type="ECO:0000313" key="2">
    <source>
        <dbReference type="Proteomes" id="UP000003295"/>
    </source>
</evidence>
<dbReference type="HOGENOM" id="CLU_2750830_0_0_11"/>
<evidence type="ECO:0000313" key="1">
    <source>
        <dbReference type="EMBL" id="EEP44222.1"/>
    </source>
</evidence>
<accession>C4FAE5</accession>
<dbReference type="STRING" id="521003.COLINT_03037"/>
<organism evidence="1 2">
    <name type="scientific">Collinsella intestinalis DSM 13280</name>
    <dbReference type="NCBI Taxonomy" id="521003"/>
    <lineage>
        <taxon>Bacteria</taxon>
        <taxon>Bacillati</taxon>
        <taxon>Actinomycetota</taxon>
        <taxon>Coriobacteriia</taxon>
        <taxon>Coriobacteriales</taxon>
        <taxon>Coriobacteriaceae</taxon>
        <taxon>Collinsella</taxon>
    </lineage>
</organism>
<comment type="caution">
    <text evidence="1">The sequence shown here is derived from an EMBL/GenBank/DDBJ whole genome shotgun (WGS) entry which is preliminary data.</text>
</comment>
<name>C4FAE5_9ACTN</name>
<dbReference type="EMBL" id="ABXH02000018">
    <property type="protein sequence ID" value="EEP44222.1"/>
    <property type="molecule type" value="Genomic_DNA"/>
</dbReference>
<sequence>MNQLRQLAVKRVKPTTWKKIPINSNLHNCITSGTFSQQVYGRTCWKQRTCANAYRALNGSEYAVEHNQKG</sequence>
<reference evidence="1 2" key="1">
    <citation type="submission" date="2009-04" db="EMBL/GenBank/DDBJ databases">
        <authorList>
            <person name="Weinstock G."/>
            <person name="Sodergren E."/>
            <person name="Clifton S."/>
            <person name="Fulton L."/>
            <person name="Fulton B."/>
            <person name="Courtney L."/>
            <person name="Fronick C."/>
            <person name="Harrison M."/>
            <person name="Strong C."/>
            <person name="Farmer C."/>
            <person name="Delahaunty K."/>
            <person name="Markovic C."/>
            <person name="Hall O."/>
            <person name="Minx P."/>
            <person name="Tomlinson C."/>
            <person name="Mitreva M."/>
            <person name="Nelson J."/>
            <person name="Hou S."/>
            <person name="Wollam A."/>
            <person name="Pepin K.H."/>
            <person name="Johnson M."/>
            <person name="Bhonagiri V."/>
            <person name="Nash W.E."/>
            <person name="Warren W."/>
            <person name="Chinwalla A."/>
            <person name="Mardis E.R."/>
            <person name="Wilson R.K."/>
        </authorList>
    </citation>
    <scope>NUCLEOTIDE SEQUENCE [LARGE SCALE GENOMIC DNA]</scope>
    <source>
        <strain evidence="1 2">DSM 13280</strain>
    </source>
</reference>
<dbReference type="Proteomes" id="UP000003295">
    <property type="component" value="Unassembled WGS sequence"/>
</dbReference>